<evidence type="ECO:0000256" key="1">
    <source>
        <dbReference type="SAM" id="MobiDB-lite"/>
    </source>
</evidence>
<protein>
    <submittedName>
        <fullName evidence="3">Uncharacterized protein</fullName>
    </submittedName>
</protein>
<evidence type="ECO:0000313" key="4">
    <source>
        <dbReference type="Proteomes" id="UP000664914"/>
    </source>
</evidence>
<dbReference type="Proteomes" id="UP000664914">
    <property type="component" value="Chromosome"/>
</dbReference>
<organism evidence="3 4">
    <name type="scientific">Rhizorhabdus wittichii</name>
    <dbReference type="NCBI Taxonomy" id="160791"/>
    <lineage>
        <taxon>Bacteria</taxon>
        <taxon>Pseudomonadati</taxon>
        <taxon>Pseudomonadota</taxon>
        <taxon>Alphaproteobacteria</taxon>
        <taxon>Sphingomonadales</taxon>
        <taxon>Sphingomonadaceae</taxon>
        <taxon>Rhizorhabdus</taxon>
    </lineage>
</organism>
<name>A0A975HG18_9SPHN</name>
<reference evidence="3" key="2">
    <citation type="submission" date="2021-04" db="EMBL/GenBank/DDBJ databases">
        <title>Isolation and genomic analysis of the ibuprofen-degrading bacterium Sphingomonas strain MPO218.</title>
        <authorList>
            <person name="Aulestia M."/>
            <person name="Flores A."/>
            <person name="Mangas E.L."/>
            <person name="Perez-Pulido A.J."/>
            <person name="Santero E."/>
            <person name="Camacho E.M."/>
        </authorList>
    </citation>
    <scope>NUCLEOTIDE SEQUENCE</scope>
    <source>
        <strain evidence="3">MPO218</strain>
    </source>
</reference>
<feature type="transmembrane region" description="Helical" evidence="2">
    <location>
        <begin position="107"/>
        <end position="128"/>
    </location>
</feature>
<feature type="transmembrane region" description="Helical" evidence="2">
    <location>
        <begin position="21"/>
        <end position="39"/>
    </location>
</feature>
<accession>A0A975HG18</accession>
<sequence>MTMRESSYGYRPERPRIVDRIAAWAGGLFVIDGLAHLWFADARASLTGLDMGAASIAIGIFWTIFGTVMMVGGLAHARSVAINAATSLTLASGGCLIMIALKSAGLLPLLIYSTMAMISFVVLVSLHFTERSDLKRELAIARSAMPKPTSTRPDGPRICHRRNETEESGK</sequence>
<dbReference type="EMBL" id="CP059319">
    <property type="protein sequence ID" value="QTH22439.1"/>
    <property type="molecule type" value="Genomic_DNA"/>
</dbReference>
<keyword evidence="2" id="KW-1133">Transmembrane helix</keyword>
<feature type="region of interest" description="Disordered" evidence="1">
    <location>
        <begin position="145"/>
        <end position="170"/>
    </location>
</feature>
<dbReference type="AlphaFoldDB" id="A0A975HG18"/>
<feature type="transmembrane region" description="Helical" evidence="2">
    <location>
        <begin position="80"/>
        <end position="101"/>
    </location>
</feature>
<dbReference type="RefSeq" id="WP_011951001.1">
    <property type="nucleotide sequence ID" value="NZ_CP059319.1"/>
</dbReference>
<feature type="transmembrane region" description="Helical" evidence="2">
    <location>
        <begin position="51"/>
        <end position="73"/>
    </location>
</feature>
<proteinExistence type="predicted"/>
<evidence type="ECO:0000313" key="3">
    <source>
        <dbReference type="EMBL" id="QTH22439.1"/>
    </source>
</evidence>
<reference evidence="3" key="1">
    <citation type="submission" date="2020-07" db="EMBL/GenBank/DDBJ databases">
        <authorList>
            <person name="Camacho E."/>
        </authorList>
    </citation>
    <scope>NUCLEOTIDE SEQUENCE</scope>
    <source>
        <strain evidence="3">MPO218</strain>
    </source>
</reference>
<feature type="compositionally biased region" description="Basic and acidic residues" evidence="1">
    <location>
        <begin position="154"/>
        <end position="170"/>
    </location>
</feature>
<gene>
    <name evidence="3" type="ORF">HRJ34_02605</name>
</gene>
<keyword evidence="2" id="KW-0472">Membrane</keyword>
<keyword evidence="2" id="KW-0812">Transmembrane</keyword>
<evidence type="ECO:0000256" key="2">
    <source>
        <dbReference type="SAM" id="Phobius"/>
    </source>
</evidence>